<organism evidence="4 6">
    <name type="scientific">Methanosarcina mazei</name>
    <name type="common">Methanosarcina frisia</name>
    <dbReference type="NCBI Taxonomy" id="2209"/>
    <lineage>
        <taxon>Archaea</taxon>
        <taxon>Methanobacteriati</taxon>
        <taxon>Methanobacteriota</taxon>
        <taxon>Stenosarchaea group</taxon>
        <taxon>Methanomicrobia</taxon>
        <taxon>Methanosarcinales</taxon>
        <taxon>Methanosarcinaceae</taxon>
        <taxon>Methanosarcina</taxon>
    </lineage>
</organism>
<dbReference type="Gene3D" id="3.90.220.20">
    <property type="entry name" value="DNA methylase specificity domains"/>
    <property type="match status" value="2"/>
</dbReference>
<evidence type="ECO:0000313" key="3">
    <source>
        <dbReference type="EMBL" id="KKG75077.1"/>
    </source>
</evidence>
<evidence type="ECO:0000313" key="8">
    <source>
        <dbReference type="Proteomes" id="UP000034944"/>
    </source>
</evidence>
<accession>A0A0F8JTD0</accession>
<evidence type="ECO:0000256" key="2">
    <source>
        <dbReference type="ARBA" id="ARBA00023125"/>
    </source>
</evidence>
<reference evidence="6 7" key="1">
    <citation type="journal article" date="2015" name="ISME J.">
        <title>Genomic and phenotypic differentiation among Methanosarcina mazei populations from Columbia River sediment.</title>
        <authorList>
            <person name="Youngblut N.D."/>
            <person name="Wirth J.S."/>
            <person name="Henriksen J.R."/>
            <person name="Smith M."/>
            <person name="Simon H."/>
            <person name="Metcalf W.W."/>
            <person name="Whitaker R.J."/>
        </authorList>
    </citation>
    <scope>NUCLEOTIDE SEQUENCE [LARGE SCALE GENOMIC DNA]</scope>
    <source>
        <strain evidence="3 7">3.H.A.1A.2</strain>
        <strain evidence="4 6">3.H.A.2.5</strain>
        <strain evidence="5 8">3.H.T.1A.2</strain>
    </source>
</reference>
<dbReference type="EMBL" id="JJPZ01000004">
    <property type="protein sequence ID" value="KKH15127.1"/>
    <property type="molecule type" value="Genomic_DNA"/>
</dbReference>
<dbReference type="Proteomes" id="UP000033889">
    <property type="component" value="Unassembled WGS sequence"/>
</dbReference>
<comment type="caution">
    <text evidence="4">The sequence shown here is derived from an EMBL/GenBank/DDBJ whole genome shotgun (WGS) entry which is preliminary data.</text>
</comment>
<dbReference type="EMBL" id="JJPN01000016">
    <property type="protein sequence ID" value="KKG75077.1"/>
    <property type="molecule type" value="Genomic_DNA"/>
</dbReference>
<evidence type="ECO:0000313" key="6">
    <source>
        <dbReference type="Proteomes" id="UP000033889"/>
    </source>
</evidence>
<evidence type="ECO:0000313" key="5">
    <source>
        <dbReference type="EMBL" id="KKH15127.1"/>
    </source>
</evidence>
<protein>
    <recommendedName>
        <fullName evidence="9">Type I restriction modification DNA specificity domain-containing protein</fullName>
    </recommendedName>
</protein>
<dbReference type="SUPFAM" id="SSF116734">
    <property type="entry name" value="DNA methylase specificity domain"/>
    <property type="match status" value="1"/>
</dbReference>
<sequence>MIRIRKLLIPLPTLPEQQEIVRRVDALFAFADSIEAKVTVAREKTEKLKQSILAKAFSGELVEIEAEIARREGRDYESAEVLIERIKEERGKGGRNDET</sequence>
<dbReference type="AlphaFoldDB" id="A0A0F8JTD0"/>
<keyword evidence="2" id="KW-0238">DNA-binding</keyword>
<dbReference type="Proteomes" id="UP000034944">
    <property type="component" value="Unassembled WGS sequence"/>
</dbReference>
<dbReference type="InterPro" id="IPR051212">
    <property type="entry name" value="Type-I_RE_S_subunit"/>
</dbReference>
<dbReference type="Proteomes" id="UP000034074">
    <property type="component" value="Unassembled WGS sequence"/>
</dbReference>
<gene>
    <name evidence="3" type="ORF">DU46_03400</name>
    <name evidence="4" type="ORF">DU61_00125</name>
    <name evidence="5" type="ORF">DU62_03480</name>
</gene>
<evidence type="ECO:0000256" key="1">
    <source>
        <dbReference type="ARBA" id="ARBA00022747"/>
    </source>
</evidence>
<dbReference type="PANTHER" id="PTHR43140">
    <property type="entry name" value="TYPE-1 RESTRICTION ENZYME ECOKI SPECIFICITY PROTEIN"/>
    <property type="match status" value="1"/>
</dbReference>
<evidence type="ECO:0000313" key="7">
    <source>
        <dbReference type="Proteomes" id="UP000034074"/>
    </source>
</evidence>
<dbReference type="EMBL" id="JJPQ01000142">
    <property type="protein sequence ID" value="KKG78923.1"/>
    <property type="molecule type" value="Genomic_DNA"/>
</dbReference>
<name>A0A0F8JTD0_METMZ</name>
<keyword evidence="1" id="KW-0680">Restriction system</keyword>
<evidence type="ECO:0000313" key="4">
    <source>
        <dbReference type="EMBL" id="KKG78923.1"/>
    </source>
</evidence>
<dbReference type="GO" id="GO:0009307">
    <property type="term" value="P:DNA restriction-modification system"/>
    <property type="evidence" value="ECO:0007669"/>
    <property type="project" value="UniProtKB-KW"/>
</dbReference>
<dbReference type="PATRIC" id="fig|2209.71.peg.730"/>
<dbReference type="GO" id="GO:0003677">
    <property type="term" value="F:DNA binding"/>
    <property type="evidence" value="ECO:0007669"/>
    <property type="project" value="UniProtKB-KW"/>
</dbReference>
<dbReference type="PANTHER" id="PTHR43140:SF1">
    <property type="entry name" value="TYPE I RESTRICTION ENZYME ECOKI SPECIFICITY SUBUNIT"/>
    <property type="match status" value="1"/>
</dbReference>
<dbReference type="InterPro" id="IPR044946">
    <property type="entry name" value="Restrct_endonuc_typeI_TRD_sf"/>
</dbReference>
<evidence type="ECO:0008006" key="9">
    <source>
        <dbReference type="Google" id="ProtNLM"/>
    </source>
</evidence>
<proteinExistence type="predicted"/>